<evidence type="ECO:0000256" key="3">
    <source>
        <dbReference type="ARBA" id="ARBA00022692"/>
    </source>
</evidence>
<comment type="similarity">
    <text evidence="7">Belongs to the YOS1 family.</text>
</comment>
<dbReference type="GO" id="GO:0030134">
    <property type="term" value="C:COPII-coated ER to Golgi transport vesicle"/>
    <property type="evidence" value="ECO:0007669"/>
    <property type="project" value="TreeGrafter"/>
</dbReference>
<name>A0AAW0AAC3_9AGAR</name>
<dbReference type="InterPro" id="IPR013880">
    <property type="entry name" value="Yos1"/>
</dbReference>
<evidence type="ECO:0000256" key="4">
    <source>
        <dbReference type="ARBA" id="ARBA00022927"/>
    </source>
</evidence>
<evidence type="ECO:0000313" key="8">
    <source>
        <dbReference type="EMBL" id="KAK7006169.1"/>
    </source>
</evidence>
<organism evidence="8 9">
    <name type="scientific">Favolaschia claudopus</name>
    <dbReference type="NCBI Taxonomy" id="2862362"/>
    <lineage>
        <taxon>Eukaryota</taxon>
        <taxon>Fungi</taxon>
        <taxon>Dikarya</taxon>
        <taxon>Basidiomycota</taxon>
        <taxon>Agaricomycotina</taxon>
        <taxon>Agaricomycetes</taxon>
        <taxon>Agaricomycetidae</taxon>
        <taxon>Agaricales</taxon>
        <taxon>Marasmiineae</taxon>
        <taxon>Mycenaceae</taxon>
        <taxon>Favolaschia</taxon>
    </lineage>
</organism>
<reference evidence="8 9" key="1">
    <citation type="journal article" date="2024" name="J Genomics">
        <title>Draft genome sequencing and assembly of Favolaschia claudopus CIRM-BRFM 2984 isolated from oak limbs.</title>
        <authorList>
            <person name="Navarro D."/>
            <person name="Drula E."/>
            <person name="Chaduli D."/>
            <person name="Cazenave R."/>
            <person name="Ahrendt S."/>
            <person name="Wang J."/>
            <person name="Lipzen A."/>
            <person name="Daum C."/>
            <person name="Barry K."/>
            <person name="Grigoriev I.V."/>
            <person name="Favel A."/>
            <person name="Rosso M.N."/>
            <person name="Martin F."/>
        </authorList>
    </citation>
    <scope>NUCLEOTIDE SEQUENCE [LARGE SCALE GENOMIC DNA]</scope>
    <source>
        <strain evidence="8 9">CIRM-BRFM 2984</strain>
    </source>
</reference>
<keyword evidence="2" id="KW-0813">Transport</keyword>
<proteinExistence type="inferred from homology"/>
<comment type="subcellular location">
    <subcellularLocation>
        <location evidence="1">Membrane</location>
    </subcellularLocation>
</comment>
<dbReference type="GO" id="GO:0006888">
    <property type="term" value="P:endoplasmic reticulum to Golgi vesicle-mediated transport"/>
    <property type="evidence" value="ECO:0007669"/>
    <property type="project" value="TreeGrafter"/>
</dbReference>
<dbReference type="AlphaFoldDB" id="A0AAW0AAC3"/>
<keyword evidence="3" id="KW-0812">Transmembrane</keyword>
<dbReference type="GO" id="GO:0005789">
    <property type="term" value="C:endoplasmic reticulum membrane"/>
    <property type="evidence" value="ECO:0007669"/>
    <property type="project" value="TreeGrafter"/>
</dbReference>
<dbReference type="PANTHER" id="PTHR15858:SF0">
    <property type="entry name" value="IMMEDIATE EARLY RESPONSE 3-INTERACTING PROTEIN 1"/>
    <property type="match status" value="1"/>
</dbReference>
<comment type="caution">
    <text evidence="8">The sequence shown here is derived from an EMBL/GenBank/DDBJ whole genome shotgun (WGS) entry which is preliminary data.</text>
</comment>
<keyword evidence="5" id="KW-1133">Transmembrane helix</keyword>
<dbReference type="EMBL" id="JAWWNJ010000076">
    <property type="protein sequence ID" value="KAK7006169.1"/>
    <property type="molecule type" value="Genomic_DNA"/>
</dbReference>
<dbReference type="Pfam" id="PF08571">
    <property type="entry name" value="Yos1"/>
    <property type="match status" value="1"/>
</dbReference>
<protein>
    <submittedName>
        <fullName evidence="8">Yos1-like protein</fullName>
    </submittedName>
</protein>
<sequence>MLSILPTRLLKLAIYIPVLVLNAFAILNEVRFLQPIGWSYYTRPASSPSPEDGDDVDVGDPTVKRRFIELVHASQFARPPLIFANTCIIIFEILFG</sequence>
<evidence type="ECO:0000256" key="6">
    <source>
        <dbReference type="ARBA" id="ARBA00023136"/>
    </source>
</evidence>
<evidence type="ECO:0000256" key="2">
    <source>
        <dbReference type="ARBA" id="ARBA00022448"/>
    </source>
</evidence>
<evidence type="ECO:0000313" key="9">
    <source>
        <dbReference type="Proteomes" id="UP001362999"/>
    </source>
</evidence>
<keyword evidence="6" id="KW-0472">Membrane</keyword>
<evidence type="ECO:0000256" key="5">
    <source>
        <dbReference type="ARBA" id="ARBA00022989"/>
    </source>
</evidence>
<keyword evidence="9" id="KW-1185">Reference proteome</keyword>
<evidence type="ECO:0000256" key="1">
    <source>
        <dbReference type="ARBA" id="ARBA00004370"/>
    </source>
</evidence>
<evidence type="ECO:0000256" key="7">
    <source>
        <dbReference type="ARBA" id="ARBA00024203"/>
    </source>
</evidence>
<dbReference type="Proteomes" id="UP001362999">
    <property type="component" value="Unassembled WGS sequence"/>
</dbReference>
<keyword evidence="4" id="KW-0653">Protein transport</keyword>
<gene>
    <name evidence="8" type="ORF">R3P38DRAFT_3601841</name>
</gene>
<dbReference type="PANTHER" id="PTHR15858">
    <property type="entry name" value="IMMEDIATE EARLY RESPONSE 3-INTERACTING PROTEIN 1"/>
    <property type="match status" value="1"/>
</dbReference>
<dbReference type="GO" id="GO:0015031">
    <property type="term" value="P:protein transport"/>
    <property type="evidence" value="ECO:0007669"/>
    <property type="project" value="UniProtKB-KW"/>
</dbReference>
<accession>A0AAW0AAC3</accession>
<dbReference type="GO" id="GO:0000139">
    <property type="term" value="C:Golgi membrane"/>
    <property type="evidence" value="ECO:0007669"/>
    <property type="project" value="TreeGrafter"/>
</dbReference>